<dbReference type="InterPro" id="IPR013815">
    <property type="entry name" value="ATP_grasp_subdomain_1"/>
</dbReference>
<dbReference type="InterPro" id="IPR048764">
    <property type="entry name" value="PylC_N"/>
</dbReference>
<keyword evidence="1" id="KW-0436">Ligase</keyword>
<proteinExistence type="predicted"/>
<dbReference type="GO" id="GO:0046872">
    <property type="term" value="F:metal ion binding"/>
    <property type="evidence" value="ECO:0007669"/>
    <property type="project" value="InterPro"/>
</dbReference>
<evidence type="ECO:0000313" key="7">
    <source>
        <dbReference type="Proteomes" id="UP000617634"/>
    </source>
</evidence>
<feature type="domain" description="ATP-grasp" evidence="5">
    <location>
        <begin position="125"/>
        <end position="297"/>
    </location>
</feature>
<dbReference type="PANTHER" id="PTHR43585">
    <property type="entry name" value="FUMIPYRROLE BIOSYNTHESIS PROTEIN C"/>
    <property type="match status" value="1"/>
</dbReference>
<protein>
    <submittedName>
        <fullName evidence="6">ATP-grasp domain-containing protein</fullName>
    </submittedName>
</protein>
<comment type="caution">
    <text evidence="6">The sequence shown here is derived from an EMBL/GenBank/DDBJ whole genome shotgun (WGS) entry which is preliminary data.</text>
</comment>
<evidence type="ECO:0000313" key="6">
    <source>
        <dbReference type="EMBL" id="MBH0113712.1"/>
    </source>
</evidence>
<dbReference type="InterPro" id="IPR011761">
    <property type="entry name" value="ATP-grasp"/>
</dbReference>
<dbReference type="AlphaFoldDB" id="A0A931HCT6"/>
<organism evidence="6 7">
    <name type="scientific">Novosphingobium aureum</name>
    <dbReference type="NCBI Taxonomy" id="2792964"/>
    <lineage>
        <taxon>Bacteria</taxon>
        <taxon>Pseudomonadati</taxon>
        <taxon>Pseudomonadota</taxon>
        <taxon>Alphaproteobacteria</taxon>
        <taxon>Sphingomonadales</taxon>
        <taxon>Sphingomonadaceae</taxon>
        <taxon>Novosphingobium</taxon>
    </lineage>
</organism>
<dbReference type="RefSeq" id="WP_197164073.1">
    <property type="nucleotide sequence ID" value="NZ_JADZGI010000001.1"/>
</dbReference>
<evidence type="ECO:0000256" key="2">
    <source>
        <dbReference type="ARBA" id="ARBA00022741"/>
    </source>
</evidence>
<reference evidence="6" key="1">
    <citation type="submission" date="2020-11" db="EMBL/GenBank/DDBJ databases">
        <title>Novosphingobium aureum sp. nov., a marine bacterium isolated from sediment of a salt flat.</title>
        <authorList>
            <person name="Yoo Y."/>
            <person name="Kim J.-J."/>
        </authorList>
    </citation>
    <scope>NUCLEOTIDE SEQUENCE</scope>
    <source>
        <strain evidence="6">YJ-S2-02</strain>
    </source>
</reference>
<dbReference type="GO" id="GO:0016874">
    <property type="term" value="F:ligase activity"/>
    <property type="evidence" value="ECO:0007669"/>
    <property type="project" value="UniProtKB-KW"/>
</dbReference>
<dbReference type="Gene3D" id="3.30.470.20">
    <property type="entry name" value="ATP-grasp fold, B domain"/>
    <property type="match status" value="1"/>
</dbReference>
<sequence>MSANVFRVLFTSAGRRVELTWCFRRAGAKLGREVEVHACDLDPALSAACLEADHAFAVPRCTDPDYVPLLLDYCRENAIELLVPTIDTELAVLAAARERFAEEGVLVHVSDPATIAVVRDKARTVGVLQDAGVPVPRSAPVEAVRAEPEAWTWPSFIKPAGGSASRGIGVLQSAAQIEDAYAEPMLVQELLEGPEYTVNIYLDARGRLLSTVPHRRLSVRGGEVEKGRTLRDARMAGFAQAIADALPGARGAMCFQLIDDPRRGPRVFEINARFGGGYPLADYAGGRFAESLIAQTLGQRDVASDDWREGVTMVRYDKAVFRG</sequence>
<evidence type="ECO:0000259" key="5">
    <source>
        <dbReference type="PROSITE" id="PS50975"/>
    </source>
</evidence>
<dbReference type="Pfam" id="PF21360">
    <property type="entry name" value="PylC-like_N"/>
    <property type="match status" value="1"/>
</dbReference>
<accession>A0A931HCT6</accession>
<dbReference type="PROSITE" id="PS50975">
    <property type="entry name" value="ATP_GRASP"/>
    <property type="match status" value="1"/>
</dbReference>
<name>A0A931HCT6_9SPHN</name>
<dbReference type="GO" id="GO:0005524">
    <property type="term" value="F:ATP binding"/>
    <property type="evidence" value="ECO:0007669"/>
    <property type="project" value="UniProtKB-UniRule"/>
</dbReference>
<keyword evidence="7" id="KW-1185">Reference proteome</keyword>
<gene>
    <name evidence="6" type="ORF">I5E68_12215</name>
</gene>
<dbReference type="Gene3D" id="3.40.50.20">
    <property type="match status" value="1"/>
</dbReference>
<keyword evidence="2 4" id="KW-0547">Nucleotide-binding</keyword>
<dbReference type="EMBL" id="JADZGI010000001">
    <property type="protein sequence ID" value="MBH0113712.1"/>
    <property type="molecule type" value="Genomic_DNA"/>
</dbReference>
<dbReference type="PANTHER" id="PTHR43585:SF2">
    <property type="entry name" value="ATP-GRASP ENZYME FSQD"/>
    <property type="match status" value="1"/>
</dbReference>
<evidence type="ECO:0000256" key="3">
    <source>
        <dbReference type="ARBA" id="ARBA00022840"/>
    </source>
</evidence>
<dbReference type="SUPFAM" id="SSF56059">
    <property type="entry name" value="Glutathione synthetase ATP-binding domain-like"/>
    <property type="match status" value="1"/>
</dbReference>
<evidence type="ECO:0000256" key="4">
    <source>
        <dbReference type="PROSITE-ProRule" id="PRU00409"/>
    </source>
</evidence>
<dbReference type="Gene3D" id="3.30.1490.20">
    <property type="entry name" value="ATP-grasp fold, A domain"/>
    <property type="match status" value="1"/>
</dbReference>
<keyword evidence="3 4" id="KW-0067">ATP-binding</keyword>
<dbReference type="Proteomes" id="UP000617634">
    <property type="component" value="Unassembled WGS sequence"/>
</dbReference>
<dbReference type="Pfam" id="PF15632">
    <property type="entry name" value="ATPgrasp_Ter"/>
    <property type="match status" value="1"/>
</dbReference>
<evidence type="ECO:0000256" key="1">
    <source>
        <dbReference type="ARBA" id="ARBA00022598"/>
    </source>
</evidence>
<dbReference type="InterPro" id="IPR052032">
    <property type="entry name" value="ATP-dep_AA_Ligase"/>
</dbReference>